<evidence type="ECO:0000256" key="1">
    <source>
        <dbReference type="ARBA" id="ARBA00023002"/>
    </source>
</evidence>
<proteinExistence type="predicted"/>
<dbReference type="Gene3D" id="2.30.110.10">
    <property type="entry name" value="Electron Transport, Fmn-binding Protein, Chain A"/>
    <property type="match status" value="1"/>
</dbReference>
<gene>
    <name evidence="2" type="ORF">NCTC8139_01374</name>
</gene>
<dbReference type="Proteomes" id="UP000360750">
    <property type="component" value="Unassembled WGS sequence"/>
</dbReference>
<dbReference type="AlphaFoldDB" id="A0ABD7V0N9"/>
<evidence type="ECO:0000313" key="2">
    <source>
        <dbReference type="EMBL" id="VFA83063.1"/>
    </source>
</evidence>
<protein>
    <submittedName>
        <fullName evidence="2">PPOX class probable F420-dependent enzyme</fullName>
    </submittedName>
</protein>
<dbReference type="InterPro" id="IPR052019">
    <property type="entry name" value="F420H2_bilvrd_red/Heme_oxyg"/>
</dbReference>
<dbReference type="RefSeq" id="WP_006902374.1">
    <property type="nucleotide sequence ID" value="NZ_CAACYD010000005.1"/>
</dbReference>
<sequence length="141" mass="15604">MALSKSEREAFLSEPHVAALSVEAGPGRAPLTVPIWYHYTPGGRPWLLTGTESRKLNLIRAAGRFTLMVDSVSPKIMYVSVSGDAVDMTAGTREDLRTMASRYLPAEAVEPYLEMAERDHGPQTKVYLEPRQWLSLDLGSL</sequence>
<dbReference type="GO" id="GO:0016491">
    <property type="term" value="F:oxidoreductase activity"/>
    <property type="evidence" value="ECO:0007669"/>
    <property type="project" value="UniProtKB-KW"/>
</dbReference>
<dbReference type="SUPFAM" id="SSF50475">
    <property type="entry name" value="FMN-binding split barrel"/>
    <property type="match status" value="1"/>
</dbReference>
<name>A0ABD7V0N9_9ACTN</name>
<comment type="caution">
    <text evidence="2">The sequence shown here is derived from an EMBL/GenBank/DDBJ whole genome shotgun (WGS) entry which is preliminary data.</text>
</comment>
<evidence type="ECO:0000313" key="3">
    <source>
        <dbReference type="Proteomes" id="UP000360750"/>
    </source>
</evidence>
<reference evidence="2 3" key="1">
    <citation type="submission" date="2019-02" db="EMBL/GenBank/DDBJ databases">
        <authorList>
            <consortium name="Pathogen Informatics"/>
        </authorList>
    </citation>
    <scope>NUCLEOTIDE SEQUENCE [LARGE SCALE GENOMIC DNA]</scope>
    <source>
        <strain evidence="2 3">3012STDY6756503</strain>
    </source>
</reference>
<dbReference type="PANTHER" id="PTHR35176">
    <property type="entry name" value="HEME OXYGENASE HI_0854-RELATED"/>
    <property type="match status" value="1"/>
</dbReference>
<dbReference type="InterPro" id="IPR012349">
    <property type="entry name" value="Split_barrel_FMN-bd"/>
</dbReference>
<dbReference type="PANTHER" id="PTHR35176:SF6">
    <property type="entry name" value="HEME OXYGENASE HI_0854-RELATED"/>
    <property type="match status" value="1"/>
</dbReference>
<accession>A0ABD7V0N9</accession>
<dbReference type="GeneID" id="60749401"/>
<organism evidence="2 3">
    <name type="scientific">Gordonia paraffinivorans</name>
    <dbReference type="NCBI Taxonomy" id="175628"/>
    <lineage>
        <taxon>Bacteria</taxon>
        <taxon>Bacillati</taxon>
        <taxon>Actinomycetota</taxon>
        <taxon>Actinomycetes</taxon>
        <taxon>Mycobacteriales</taxon>
        <taxon>Gordoniaceae</taxon>
        <taxon>Gordonia</taxon>
    </lineage>
</organism>
<dbReference type="EMBL" id="CAACYD010000005">
    <property type="protein sequence ID" value="VFA83063.1"/>
    <property type="molecule type" value="Genomic_DNA"/>
</dbReference>
<keyword evidence="1" id="KW-0560">Oxidoreductase</keyword>